<dbReference type="InterPro" id="IPR036513">
    <property type="entry name" value="STAS_dom_sf"/>
</dbReference>
<evidence type="ECO:0000313" key="4">
    <source>
        <dbReference type="Proteomes" id="UP000199361"/>
    </source>
</evidence>
<dbReference type="AlphaFoldDB" id="A0A1I0HR24"/>
<evidence type="ECO:0000259" key="2">
    <source>
        <dbReference type="PROSITE" id="PS50801"/>
    </source>
</evidence>
<gene>
    <name evidence="3" type="ORF">SAMN05421811_104412</name>
</gene>
<proteinExistence type="predicted"/>
<dbReference type="InterPro" id="IPR002645">
    <property type="entry name" value="STAS_dom"/>
</dbReference>
<accession>A0A1I0HR24</accession>
<sequence>MAEDRDVCRHVREAGEEGRPVMQLSVRLVPVGETTLVVALTGELDSTTRPVLAAFLEPLPQSRVKYVVIAAADLWFCDLDGLEQLALTHSAMRRKGGGLVVAEARPPLLRLISLMAGQAEPIPAYPSMPEALEQTDVDVYEVSGPPTPVPRHMPVLRNVRTTPLGEDTRDRPRPPRHPRPGEAPPGEARPGATPPDETPPDETLPALSLAVSRSRGLREQALRQRSTLTRQLLRTTQSRTLLLSARERCFASLEVLRTSRVSIRSAIDGQAAPPTPHVPGPHDGAHEDGVSGQERRHVDDRR</sequence>
<name>A0A1I0HR24_9ACTN</name>
<feature type="region of interest" description="Disordered" evidence="1">
    <location>
        <begin position="267"/>
        <end position="302"/>
    </location>
</feature>
<feature type="compositionally biased region" description="Basic and acidic residues" evidence="1">
    <location>
        <begin position="283"/>
        <end position="302"/>
    </location>
</feature>
<feature type="domain" description="STAS" evidence="2">
    <location>
        <begin position="36"/>
        <end position="135"/>
    </location>
</feature>
<dbReference type="SUPFAM" id="SSF52091">
    <property type="entry name" value="SpoIIaa-like"/>
    <property type="match status" value="1"/>
</dbReference>
<dbReference type="STRING" id="568860.SAMN05421811_104412"/>
<feature type="region of interest" description="Disordered" evidence="1">
    <location>
        <begin position="140"/>
        <end position="204"/>
    </location>
</feature>
<reference evidence="3 4" key="1">
    <citation type="submission" date="2016-10" db="EMBL/GenBank/DDBJ databases">
        <authorList>
            <person name="de Groot N.N."/>
        </authorList>
    </citation>
    <scope>NUCLEOTIDE SEQUENCE [LARGE SCALE GENOMIC DNA]</scope>
    <source>
        <strain evidence="3 4">CGMCC 4.5598</strain>
    </source>
</reference>
<evidence type="ECO:0000313" key="3">
    <source>
        <dbReference type="EMBL" id="SET85610.1"/>
    </source>
</evidence>
<dbReference type="Gene3D" id="3.30.750.24">
    <property type="entry name" value="STAS domain"/>
    <property type="match status" value="1"/>
</dbReference>
<dbReference type="EMBL" id="FOHX01000004">
    <property type="protein sequence ID" value="SET85610.1"/>
    <property type="molecule type" value="Genomic_DNA"/>
</dbReference>
<dbReference type="Pfam" id="PF13466">
    <property type="entry name" value="STAS_2"/>
    <property type="match status" value="1"/>
</dbReference>
<dbReference type="Proteomes" id="UP000199361">
    <property type="component" value="Unassembled WGS sequence"/>
</dbReference>
<organism evidence="3 4">
    <name type="scientific">Nonomuraea wenchangensis</name>
    <dbReference type="NCBI Taxonomy" id="568860"/>
    <lineage>
        <taxon>Bacteria</taxon>
        <taxon>Bacillati</taxon>
        <taxon>Actinomycetota</taxon>
        <taxon>Actinomycetes</taxon>
        <taxon>Streptosporangiales</taxon>
        <taxon>Streptosporangiaceae</taxon>
        <taxon>Nonomuraea</taxon>
    </lineage>
</organism>
<keyword evidence="4" id="KW-1185">Reference proteome</keyword>
<dbReference type="PROSITE" id="PS50801">
    <property type="entry name" value="STAS"/>
    <property type="match status" value="1"/>
</dbReference>
<dbReference type="CDD" id="cd07043">
    <property type="entry name" value="STAS_anti-anti-sigma_factors"/>
    <property type="match status" value="1"/>
</dbReference>
<evidence type="ECO:0000256" key="1">
    <source>
        <dbReference type="SAM" id="MobiDB-lite"/>
    </source>
</evidence>
<dbReference type="InterPro" id="IPR058548">
    <property type="entry name" value="MlaB-like_STAS"/>
</dbReference>
<protein>
    <submittedName>
        <fullName evidence="3">Anti-anti-sigma factor</fullName>
    </submittedName>
</protein>
<dbReference type="OrthoDB" id="3533730at2"/>